<dbReference type="EMBL" id="BAAAFI010000047">
    <property type="protein sequence ID" value="GAA0880796.1"/>
    <property type="molecule type" value="Genomic_DNA"/>
</dbReference>
<dbReference type="PANTHER" id="PTHR42693">
    <property type="entry name" value="ARYLSULFATASE FAMILY MEMBER"/>
    <property type="match status" value="1"/>
</dbReference>
<feature type="domain" description="Sulfatase N-terminal" evidence="6">
    <location>
        <begin position="25"/>
        <end position="368"/>
    </location>
</feature>
<dbReference type="PANTHER" id="PTHR42693:SF53">
    <property type="entry name" value="ENDO-4-O-SULFATASE"/>
    <property type="match status" value="1"/>
</dbReference>
<keyword evidence="8" id="KW-1185">Reference proteome</keyword>
<dbReference type="PROSITE" id="PS00523">
    <property type="entry name" value="SULFATASE_1"/>
    <property type="match status" value="1"/>
</dbReference>
<evidence type="ECO:0000313" key="7">
    <source>
        <dbReference type="EMBL" id="GAA0880796.1"/>
    </source>
</evidence>
<evidence type="ECO:0000256" key="2">
    <source>
        <dbReference type="ARBA" id="ARBA00022723"/>
    </source>
</evidence>
<evidence type="ECO:0000259" key="6">
    <source>
        <dbReference type="Pfam" id="PF00884"/>
    </source>
</evidence>
<comment type="caution">
    <text evidence="7">The sequence shown here is derived from an EMBL/GenBank/DDBJ whole genome shotgun (WGS) entry which is preliminary data.</text>
</comment>
<keyword evidence="3" id="KW-0378">Hydrolase</keyword>
<dbReference type="CDD" id="cd16143">
    <property type="entry name" value="ARS_like"/>
    <property type="match status" value="1"/>
</dbReference>
<dbReference type="SUPFAM" id="SSF53649">
    <property type="entry name" value="Alkaline phosphatase-like"/>
    <property type="match status" value="1"/>
</dbReference>
<reference evidence="8" key="1">
    <citation type="journal article" date="2019" name="Int. J. Syst. Evol. Microbiol.">
        <title>The Global Catalogue of Microorganisms (GCM) 10K type strain sequencing project: providing services to taxonomists for standard genome sequencing and annotation.</title>
        <authorList>
            <consortium name="The Broad Institute Genomics Platform"/>
            <consortium name="The Broad Institute Genome Sequencing Center for Infectious Disease"/>
            <person name="Wu L."/>
            <person name="Ma J."/>
        </authorList>
    </citation>
    <scope>NUCLEOTIDE SEQUENCE [LARGE SCALE GENOMIC DNA]</scope>
    <source>
        <strain evidence="8">JCM 16112</strain>
    </source>
</reference>
<dbReference type="InterPro" id="IPR017850">
    <property type="entry name" value="Alkaline_phosphatase_core_sf"/>
</dbReference>
<dbReference type="Gene3D" id="3.30.1120.10">
    <property type="match status" value="1"/>
</dbReference>
<dbReference type="InterPro" id="IPR000917">
    <property type="entry name" value="Sulfatase_N"/>
</dbReference>
<organism evidence="7 8">
    <name type="scientific">Algoriphagus jejuensis</name>
    <dbReference type="NCBI Taxonomy" id="419934"/>
    <lineage>
        <taxon>Bacteria</taxon>
        <taxon>Pseudomonadati</taxon>
        <taxon>Bacteroidota</taxon>
        <taxon>Cytophagia</taxon>
        <taxon>Cytophagales</taxon>
        <taxon>Cyclobacteriaceae</taxon>
        <taxon>Algoriphagus</taxon>
    </lineage>
</organism>
<protein>
    <submittedName>
        <fullName evidence="7">Arylsulfatase</fullName>
    </submittedName>
</protein>
<evidence type="ECO:0000256" key="4">
    <source>
        <dbReference type="ARBA" id="ARBA00022837"/>
    </source>
</evidence>
<evidence type="ECO:0000256" key="1">
    <source>
        <dbReference type="ARBA" id="ARBA00008779"/>
    </source>
</evidence>
<dbReference type="InterPro" id="IPR024607">
    <property type="entry name" value="Sulfatase_CS"/>
</dbReference>
<evidence type="ECO:0000256" key="3">
    <source>
        <dbReference type="ARBA" id="ARBA00022801"/>
    </source>
</evidence>
<dbReference type="InterPro" id="IPR050738">
    <property type="entry name" value="Sulfatase"/>
</dbReference>
<evidence type="ECO:0000256" key="5">
    <source>
        <dbReference type="SAM" id="MobiDB-lite"/>
    </source>
</evidence>
<evidence type="ECO:0000313" key="8">
    <source>
        <dbReference type="Proteomes" id="UP001500469"/>
    </source>
</evidence>
<proteinExistence type="inferred from homology"/>
<keyword evidence="2" id="KW-0479">Metal-binding</keyword>
<gene>
    <name evidence="7" type="ORF">GCM10009119_37660</name>
</gene>
<feature type="region of interest" description="Disordered" evidence="5">
    <location>
        <begin position="479"/>
        <end position="503"/>
    </location>
</feature>
<dbReference type="Gene3D" id="3.40.720.10">
    <property type="entry name" value="Alkaline Phosphatase, subunit A"/>
    <property type="match status" value="1"/>
</dbReference>
<dbReference type="PROSITE" id="PS00149">
    <property type="entry name" value="SULFATASE_2"/>
    <property type="match status" value="1"/>
</dbReference>
<sequence>MLLCVMSLATGSFGQNVPKKEQNRPNIIFILADDMGYGDVSAYNEHSKIQTKNIDRLASKGVKFTDAHTSSAVCTPTRYGILTGRYNWRSTLKQHVLYGYSEALIAEDRVTIGSFLQAEGYKTAGIGKWHLGWDWDNIEAGDSLVNFSEKIKNGPTTRGFDYWFGFSGSLDMAPYVWVENDEPTMVPTKFTQNTGQKMWRKGPTSDDFDHEQVLPDITSKTVQFISENAKGDQPFFIYMPLPAPHTPILPTSDFQGKSGLDNPYGDFVLMVDWVVGEVMKSLEENGIADNTILIFTSDNGCSNQANFEQLATKGHDPSYVFRGHKADIFEGGHRVPFIVRWPAKVKASTSDQLVCTTDFFATVADVLDQKVEDNFAEDSFSFSAALGLPTKEATRESIVHHSINGSFAYRKGDYKAIFCPGSGGWSYPTPNDDVIKTLPPFQLYNLSTDIGEEHNLETEEAALLEQYRLELAKIVTDGRSTKGAPQKNDGPSVWPQLSWMEKK</sequence>
<comment type="similarity">
    <text evidence="1">Belongs to the sulfatase family.</text>
</comment>
<keyword evidence="4" id="KW-0106">Calcium</keyword>
<accession>A0ABP3YH39</accession>
<dbReference type="Proteomes" id="UP001500469">
    <property type="component" value="Unassembled WGS sequence"/>
</dbReference>
<name>A0ABP3YH39_9BACT</name>
<dbReference type="Pfam" id="PF00884">
    <property type="entry name" value="Sulfatase"/>
    <property type="match status" value="1"/>
</dbReference>